<reference evidence="1" key="1">
    <citation type="journal article" date="2014" name="Nat. Genet.">
        <title>Genome and transcriptome of the porcine whipworm Trichuris suis.</title>
        <authorList>
            <person name="Jex A.R."/>
            <person name="Nejsum P."/>
            <person name="Schwarz E.M."/>
            <person name="Hu L."/>
            <person name="Young N.D."/>
            <person name="Hall R.S."/>
            <person name="Korhonen P.K."/>
            <person name="Liao S."/>
            <person name="Thamsborg S."/>
            <person name="Xia J."/>
            <person name="Xu P."/>
            <person name="Wang S."/>
            <person name="Scheerlinck J.P."/>
            <person name="Hofmann A."/>
            <person name="Sternberg P.W."/>
            <person name="Wang J."/>
            <person name="Gasser R.B."/>
        </authorList>
    </citation>
    <scope>NUCLEOTIDE SEQUENCE [LARGE SCALE GENOMIC DNA]</scope>
    <source>
        <strain evidence="1">DCEP-RM93F</strain>
    </source>
</reference>
<dbReference type="AlphaFoldDB" id="A0A085NL21"/>
<evidence type="ECO:0000313" key="1">
    <source>
        <dbReference type="EMBL" id="KFD70167.1"/>
    </source>
</evidence>
<sequence>MFMFLSTGIIYEVRCDCYALCVGSSLLNNVTNSRRYSSAVMLPPDLDCVILPVPPAPVMKDQLQVRTTLSF</sequence>
<gene>
    <name evidence="1" type="ORF">M514_17769</name>
</gene>
<accession>A0A085NL21</accession>
<dbReference type="EMBL" id="KL367490">
    <property type="protein sequence ID" value="KFD70167.1"/>
    <property type="molecule type" value="Genomic_DNA"/>
</dbReference>
<organism evidence="1">
    <name type="scientific">Trichuris suis</name>
    <name type="common">pig whipworm</name>
    <dbReference type="NCBI Taxonomy" id="68888"/>
    <lineage>
        <taxon>Eukaryota</taxon>
        <taxon>Metazoa</taxon>
        <taxon>Ecdysozoa</taxon>
        <taxon>Nematoda</taxon>
        <taxon>Enoplea</taxon>
        <taxon>Dorylaimia</taxon>
        <taxon>Trichinellida</taxon>
        <taxon>Trichuridae</taxon>
        <taxon>Trichuris</taxon>
    </lineage>
</organism>
<protein>
    <submittedName>
        <fullName evidence="1">Uncharacterized protein</fullName>
    </submittedName>
</protein>
<dbReference type="Proteomes" id="UP000030758">
    <property type="component" value="Unassembled WGS sequence"/>
</dbReference>
<proteinExistence type="predicted"/>
<name>A0A085NL21_9BILA</name>